<dbReference type="SUPFAM" id="SSF56645">
    <property type="entry name" value="Acyl-CoA dehydrogenase NM domain-like"/>
    <property type="match status" value="1"/>
</dbReference>
<feature type="domain" description="Acyl-CoA oxidase/dehydrogenase middle" evidence="8">
    <location>
        <begin position="125"/>
        <end position="220"/>
    </location>
</feature>
<evidence type="ECO:0000313" key="11">
    <source>
        <dbReference type="Proteomes" id="UP001500957"/>
    </source>
</evidence>
<proteinExistence type="inferred from homology"/>
<evidence type="ECO:0000259" key="8">
    <source>
        <dbReference type="Pfam" id="PF02770"/>
    </source>
</evidence>
<dbReference type="InterPro" id="IPR036250">
    <property type="entry name" value="AcylCo_DH-like_C"/>
</dbReference>
<keyword evidence="11" id="KW-1185">Reference proteome</keyword>
<dbReference type="PANTHER" id="PTHR43292:SF3">
    <property type="entry name" value="ACYL-COA DEHYDROGENASE FADE29"/>
    <property type="match status" value="1"/>
</dbReference>
<dbReference type="InterPro" id="IPR052161">
    <property type="entry name" value="Mycobact_Acyl-CoA_DH"/>
</dbReference>
<dbReference type="InterPro" id="IPR009075">
    <property type="entry name" value="AcylCo_DH/oxidase_C"/>
</dbReference>
<evidence type="ECO:0000256" key="3">
    <source>
        <dbReference type="ARBA" id="ARBA00022630"/>
    </source>
</evidence>
<comment type="cofactor">
    <cofactor evidence="1 6">
        <name>FAD</name>
        <dbReference type="ChEBI" id="CHEBI:57692"/>
    </cofactor>
</comment>
<dbReference type="InterPro" id="IPR013786">
    <property type="entry name" value="AcylCoA_DH/ox_N"/>
</dbReference>
<protein>
    <submittedName>
        <fullName evidence="10">Acyl-CoA dehydrogenase family protein</fullName>
    </submittedName>
</protein>
<dbReference type="InterPro" id="IPR006091">
    <property type="entry name" value="Acyl-CoA_Oxase/DH_mid-dom"/>
</dbReference>
<evidence type="ECO:0000256" key="4">
    <source>
        <dbReference type="ARBA" id="ARBA00022827"/>
    </source>
</evidence>
<dbReference type="InterPro" id="IPR037069">
    <property type="entry name" value="AcylCoA_DH/ox_N_sf"/>
</dbReference>
<keyword evidence="5 6" id="KW-0560">Oxidoreductase</keyword>
<dbReference type="Gene3D" id="2.40.110.10">
    <property type="entry name" value="Butyryl-CoA Dehydrogenase, subunit A, domain 2"/>
    <property type="match status" value="1"/>
</dbReference>
<dbReference type="Pfam" id="PF00441">
    <property type="entry name" value="Acyl-CoA_dh_1"/>
    <property type="match status" value="1"/>
</dbReference>
<dbReference type="InterPro" id="IPR009100">
    <property type="entry name" value="AcylCoA_DH/oxidase_NM_dom_sf"/>
</dbReference>
<organism evidence="10 11">
    <name type="scientific">Sporichthya brevicatena</name>
    <dbReference type="NCBI Taxonomy" id="171442"/>
    <lineage>
        <taxon>Bacteria</taxon>
        <taxon>Bacillati</taxon>
        <taxon>Actinomycetota</taxon>
        <taxon>Actinomycetes</taxon>
        <taxon>Sporichthyales</taxon>
        <taxon>Sporichthyaceae</taxon>
        <taxon>Sporichthya</taxon>
    </lineage>
</organism>
<evidence type="ECO:0000256" key="6">
    <source>
        <dbReference type="RuleBase" id="RU362125"/>
    </source>
</evidence>
<reference evidence="11" key="1">
    <citation type="journal article" date="2019" name="Int. J. Syst. Evol. Microbiol.">
        <title>The Global Catalogue of Microorganisms (GCM) 10K type strain sequencing project: providing services to taxonomists for standard genome sequencing and annotation.</title>
        <authorList>
            <consortium name="The Broad Institute Genomics Platform"/>
            <consortium name="The Broad Institute Genome Sequencing Center for Infectious Disease"/>
            <person name="Wu L."/>
            <person name="Ma J."/>
        </authorList>
    </citation>
    <scope>NUCLEOTIDE SEQUENCE [LARGE SCALE GENOMIC DNA]</scope>
    <source>
        <strain evidence="11">JCM 10671</strain>
    </source>
</reference>
<dbReference type="Gene3D" id="1.20.140.10">
    <property type="entry name" value="Butyryl-CoA Dehydrogenase, subunit A, domain 3"/>
    <property type="match status" value="1"/>
</dbReference>
<feature type="domain" description="Acyl-CoA dehydrogenase/oxidase C-terminal" evidence="7">
    <location>
        <begin position="232"/>
        <end position="378"/>
    </location>
</feature>
<keyword evidence="4 6" id="KW-0274">FAD</keyword>
<evidence type="ECO:0000313" key="10">
    <source>
        <dbReference type="EMBL" id="GAA0615259.1"/>
    </source>
</evidence>
<dbReference type="Gene3D" id="1.10.540.10">
    <property type="entry name" value="Acyl-CoA dehydrogenase/oxidase, N-terminal domain"/>
    <property type="match status" value="1"/>
</dbReference>
<dbReference type="Pfam" id="PF02771">
    <property type="entry name" value="Acyl-CoA_dh_N"/>
    <property type="match status" value="1"/>
</dbReference>
<dbReference type="EMBL" id="BAAAHE010000011">
    <property type="protein sequence ID" value="GAA0615259.1"/>
    <property type="molecule type" value="Genomic_DNA"/>
</dbReference>
<dbReference type="Pfam" id="PF02770">
    <property type="entry name" value="Acyl-CoA_dh_M"/>
    <property type="match status" value="1"/>
</dbReference>
<gene>
    <name evidence="10" type="ORF">GCM10009547_16480</name>
</gene>
<dbReference type="RefSeq" id="WP_425566085.1">
    <property type="nucleotide sequence ID" value="NZ_BAAAHE010000011.1"/>
</dbReference>
<dbReference type="Proteomes" id="UP001500957">
    <property type="component" value="Unassembled WGS sequence"/>
</dbReference>
<dbReference type="SUPFAM" id="SSF47203">
    <property type="entry name" value="Acyl-CoA dehydrogenase C-terminal domain-like"/>
    <property type="match status" value="1"/>
</dbReference>
<accession>A0ABP3RR88</accession>
<sequence>MDFTFPSDARQLRERIRGVISDCVPEDFTGAFTGRASDHQVAQQFCKVMASQQLLCMAWPAEYGGQDASVWAQTVVREEMWAHFEPRGAQYMGVNWVGPALMLHGTKEQKKEHLPRIAQGDVIWCQGFSEPDAGSDLFALRTHARARDGGWVIEGQKVWTSYADIAEWCFLLARTSRDPGNKRSGISVFLVPMSAPGVSVRPLKSLVGPRHLNELFFDEVVVGPENLLGTLDEGWRIVLDVLAYERFGIARYAKCDRLLWEARRRTGEQWDSLPGSLRSRWVAALVHTREAQLLAYRVVSEIERGNRSPEVAAAYRIAVTQLDQEVGEVVGEMCGPGVLAPVGSFERSVEDHWRYAQAATVSSGTIEMQRRTLSRGLLGE</sequence>
<name>A0ABP3RR88_9ACTN</name>
<comment type="similarity">
    <text evidence="2 6">Belongs to the acyl-CoA dehydrogenase family.</text>
</comment>
<evidence type="ECO:0000256" key="2">
    <source>
        <dbReference type="ARBA" id="ARBA00009347"/>
    </source>
</evidence>
<dbReference type="InterPro" id="IPR046373">
    <property type="entry name" value="Acyl-CoA_Oxase/DH_mid-dom_sf"/>
</dbReference>
<comment type="caution">
    <text evidence="10">The sequence shown here is derived from an EMBL/GenBank/DDBJ whole genome shotgun (WGS) entry which is preliminary data.</text>
</comment>
<keyword evidence="3 6" id="KW-0285">Flavoprotein</keyword>
<feature type="domain" description="Acyl-CoA dehydrogenase/oxidase N-terminal" evidence="9">
    <location>
        <begin position="9"/>
        <end position="121"/>
    </location>
</feature>
<dbReference type="PANTHER" id="PTHR43292">
    <property type="entry name" value="ACYL-COA DEHYDROGENASE"/>
    <property type="match status" value="1"/>
</dbReference>
<evidence type="ECO:0000259" key="9">
    <source>
        <dbReference type="Pfam" id="PF02771"/>
    </source>
</evidence>
<evidence type="ECO:0000256" key="5">
    <source>
        <dbReference type="ARBA" id="ARBA00023002"/>
    </source>
</evidence>
<evidence type="ECO:0000256" key="1">
    <source>
        <dbReference type="ARBA" id="ARBA00001974"/>
    </source>
</evidence>
<evidence type="ECO:0000259" key="7">
    <source>
        <dbReference type="Pfam" id="PF00441"/>
    </source>
</evidence>